<evidence type="ECO:0000259" key="11">
    <source>
        <dbReference type="PROSITE" id="PS50222"/>
    </source>
</evidence>
<dbReference type="RefSeq" id="XP_021019739.1">
    <property type="nucleotide sequence ID" value="XM_021164080.2"/>
</dbReference>
<feature type="domain" description="EF-hand" evidence="11">
    <location>
        <begin position="130"/>
        <end position="162"/>
    </location>
</feature>
<dbReference type="InterPro" id="IPR002048">
    <property type="entry name" value="EF_hand_dom"/>
</dbReference>
<dbReference type="InterPro" id="IPR018247">
    <property type="entry name" value="EF_Hand_1_Ca_BS"/>
</dbReference>
<proteinExistence type="predicted"/>
<comment type="catalytic activity">
    <reaction evidence="1">
        <text>[protein]-peptidylproline (omega=180) = [protein]-peptidylproline (omega=0)</text>
        <dbReference type="Rhea" id="RHEA:16237"/>
        <dbReference type="Rhea" id="RHEA-COMP:10747"/>
        <dbReference type="Rhea" id="RHEA-COMP:10748"/>
        <dbReference type="ChEBI" id="CHEBI:83833"/>
        <dbReference type="ChEBI" id="CHEBI:83834"/>
        <dbReference type="EC" id="5.2.1.8"/>
    </reaction>
</comment>
<dbReference type="GeneID" id="110295613"/>
<dbReference type="EC" id="5.2.1.8" evidence="2"/>
<feature type="domain" description="EF-hand" evidence="11">
    <location>
        <begin position="86"/>
        <end position="121"/>
    </location>
</feature>
<evidence type="ECO:0000313" key="12">
    <source>
        <dbReference type="Proteomes" id="UP000515126"/>
    </source>
</evidence>
<dbReference type="PANTHER" id="PTHR46222">
    <property type="entry name" value="PEPTIDYL-PROLYL CIS-TRANS ISOMERASE FKBP7/14"/>
    <property type="match status" value="1"/>
</dbReference>
<evidence type="ECO:0000256" key="8">
    <source>
        <dbReference type="ARBA" id="ARBA00023235"/>
    </source>
</evidence>
<dbReference type="PANTHER" id="PTHR46222:SF1">
    <property type="entry name" value="PEPTIDYL-PROLYL CIS-TRANS ISOMERASE FKBP14"/>
    <property type="match status" value="1"/>
</dbReference>
<evidence type="ECO:0000256" key="10">
    <source>
        <dbReference type="SAM" id="SignalP"/>
    </source>
</evidence>
<dbReference type="PROSITE" id="PS00018">
    <property type="entry name" value="EF_HAND_1"/>
    <property type="match status" value="1"/>
</dbReference>
<evidence type="ECO:0000256" key="4">
    <source>
        <dbReference type="ARBA" id="ARBA00022729"/>
    </source>
</evidence>
<evidence type="ECO:0000256" key="6">
    <source>
        <dbReference type="ARBA" id="ARBA00022837"/>
    </source>
</evidence>
<organism evidence="12 13">
    <name type="scientific">Mus caroli</name>
    <name type="common">Ryukyu mouse</name>
    <name type="synonym">Ricefield mouse</name>
    <dbReference type="NCBI Taxonomy" id="10089"/>
    <lineage>
        <taxon>Eukaryota</taxon>
        <taxon>Metazoa</taxon>
        <taxon>Chordata</taxon>
        <taxon>Craniata</taxon>
        <taxon>Vertebrata</taxon>
        <taxon>Euteleostomi</taxon>
        <taxon>Mammalia</taxon>
        <taxon>Eutheria</taxon>
        <taxon>Euarchontoglires</taxon>
        <taxon>Glires</taxon>
        <taxon>Rodentia</taxon>
        <taxon>Myomorpha</taxon>
        <taxon>Muroidea</taxon>
        <taxon>Muridae</taxon>
        <taxon>Murinae</taxon>
        <taxon>Mus</taxon>
        <taxon>Mus</taxon>
    </lineage>
</organism>
<dbReference type="InterPro" id="IPR011992">
    <property type="entry name" value="EF-hand-dom_pair"/>
</dbReference>
<keyword evidence="6" id="KW-0106">Calcium</keyword>
<dbReference type="KEGG" id="mcal:110295613"/>
<dbReference type="Proteomes" id="UP000515126">
    <property type="component" value="Chromosome 6"/>
</dbReference>
<dbReference type="AlphaFoldDB" id="A0A6P5PVQ5"/>
<evidence type="ECO:0000256" key="5">
    <source>
        <dbReference type="ARBA" id="ARBA00022737"/>
    </source>
</evidence>
<dbReference type="FunFam" id="1.10.238.10:FF:000118">
    <property type="entry name" value="Peptidylprolyl isomerase"/>
    <property type="match status" value="1"/>
</dbReference>
<reference evidence="13" key="1">
    <citation type="submission" date="2025-08" db="UniProtKB">
        <authorList>
            <consortium name="RefSeq"/>
        </authorList>
    </citation>
    <scope>IDENTIFICATION</scope>
</reference>
<feature type="chain" id="PRO_5028057874" description="peptidylprolyl isomerase" evidence="10">
    <location>
        <begin position="20"/>
        <end position="162"/>
    </location>
</feature>
<dbReference type="Gene3D" id="3.10.50.40">
    <property type="match status" value="1"/>
</dbReference>
<evidence type="ECO:0000256" key="3">
    <source>
        <dbReference type="ARBA" id="ARBA00022723"/>
    </source>
</evidence>
<keyword evidence="12" id="KW-1185">Reference proteome</keyword>
<evidence type="ECO:0000313" key="13">
    <source>
        <dbReference type="RefSeq" id="XP_021019739.1"/>
    </source>
</evidence>
<feature type="signal peptide" evidence="10">
    <location>
        <begin position="1"/>
        <end position="19"/>
    </location>
</feature>
<gene>
    <name evidence="13" type="primary">Fkbp14</name>
</gene>
<dbReference type="SUPFAM" id="SSF54534">
    <property type="entry name" value="FKBP-like"/>
    <property type="match status" value="1"/>
</dbReference>
<keyword evidence="4 10" id="KW-0732">Signal</keyword>
<name>A0A6P5PVQ5_MUSCR</name>
<keyword evidence="8 13" id="KW-0413">Isomerase</keyword>
<dbReference type="SUPFAM" id="SSF47473">
    <property type="entry name" value="EF-hand"/>
    <property type="match status" value="1"/>
</dbReference>
<dbReference type="InterPro" id="IPR046357">
    <property type="entry name" value="PPIase_dom_sf"/>
</dbReference>
<evidence type="ECO:0000256" key="1">
    <source>
        <dbReference type="ARBA" id="ARBA00000971"/>
    </source>
</evidence>
<evidence type="ECO:0000256" key="2">
    <source>
        <dbReference type="ARBA" id="ARBA00013194"/>
    </source>
</evidence>
<dbReference type="GO" id="GO:0003755">
    <property type="term" value="F:peptidyl-prolyl cis-trans isomerase activity"/>
    <property type="evidence" value="ECO:0007669"/>
    <property type="project" value="UniProtKB-KW"/>
</dbReference>
<dbReference type="CTD" id="55033"/>
<evidence type="ECO:0000256" key="7">
    <source>
        <dbReference type="ARBA" id="ARBA00023110"/>
    </source>
</evidence>
<accession>A0A6P5PVQ5</accession>
<dbReference type="GO" id="GO:0005509">
    <property type="term" value="F:calcium ion binding"/>
    <property type="evidence" value="ECO:0007669"/>
    <property type="project" value="InterPro"/>
</dbReference>
<dbReference type="Gene3D" id="1.10.238.10">
    <property type="entry name" value="EF-hand"/>
    <property type="match status" value="1"/>
</dbReference>
<dbReference type="InterPro" id="IPR052273">
    <property type="entry name" value="PPIase_FKBP"/>
</dbReference>
<keyword evidence="7" id="KW-0697">Rotamase</keyword>
<keyword evidence="3" id="KW-0479">Metal-binding</keyword>
<sequence>MRFFLWNAILALWVTVLSGALIPEPEVKIEVLQKPFICHRKTKGGDLMLVHYEGYLEKDGSLFHSTNGKIPPESTLIFNIDLLEIRNGPRSHESFQEMDLNDDWRLSKQEVKVYLQKEFEKHGAVVNESHHDALVEDIFDKEDEDKDGFISAREFTYVHDEL</sequence>
<dbReference type="PROSITE" id="PS50222">
    <property type="entry name" value="EF_HAND_2"/>
    <property type="match status" value="2"/>
</dbReference>
<evidence type="ECO:0000256" key="9">
    <source>
        <dbReference type="ARBA" id="ARBA00029569"/>
    </source>
</evidence>
<protein>
    <recommendedName>
        <fullName evidence="2">peptidylprolyl isomerase</fullName>
        <ecNumber evidence="2">5.2.1.8</ecNumber>
    </recommendedName>
    <alternativeName>
        <fullName evidence="9">Rotamase</fullName>
    </alternativeName>
</protein>
<keyword evidence="5" id="KW-0677">Repeat</keyword>